<evidence type="ECO:0000256" key="3">
    <source>
        <dbReference type="ARBA" id="ARBA00020121"/>
    </source>
</evidence>
<gene>
    <name evidence="6" type="ORF">BSL78_10174</name>
</gene>
<evidence type="ECO:0000256" key="1">
    <source>
        <dbReference type="ARBA" id="ARBA00004604"/>
    </source>
</evidence>
<dbReference type="PANTHER" id="PTHR12838:SF0">
    <property type="entry name" value="U3 SMALL NUCLEOLAR RNA-ASSOCIATED PROTEIN 11-RELATED"/>
    <property type="match status" value="1"/>
</dbReference>
<protein>
    <recommendedName>
        <fullName evidence="3">Probable U3 small nucleolar RNA-associated protein 11</fullName>
    </recommendedName>
</protein>
<dbReference type="InterPro" id="IPR007144">
    <property type="entry name" value="SSU_processome_Utp11"/>
</dbReference>
<sequence>MLASRTKLGLLEKKKDYQLRAKDFGAKKAKIKKLKQKALEKNPDEFYFRMISSKFEDGVTKRLEEDEPLTWEQKQLMDSQDIRMSLHKPFENKKIDKMKGSLHLLDASTANPMNKHTFFVDTAKEERDFDVAKRLNTHPSLLHRTFNRPKLEDLKKGKFSRQEGDMEKEFQAQTLEKSKQEQYDQLVQRIKREKQLGIIGAKMQAKINLKRKESFTSGRNANNPGCIQMALQEEKMKRPRQPATPTFDYVISPIHEHFRLITGSLAESAAITTKSLQRLENGNI</sequence>
<keyword evidence="4" id="KW-0698">rRNA processing</keyword>
<organism evidence="6 7">
    <name type="scientific">Stichopus japonicus</name>
    <name type="common">Sea cucumber</name>
    <dbReference type="NCBI Taxonomy" id="307972"/>
    <lineage>
        <taxon>Eukaryota</taxon>
        <taxon>Metazoa</taxon>
        <taxon>Echinodermata</taxon>
        <taxon>Eleutherozoa</taxon>
        <taxon>Echinozoa</taxon>
        <taxon>Holothuroidea</taxon>
        <taxon>Aspidochirotacea</taxon>
        <taxon>Aspidochirotida</taxon>
        <taxon>Stichopodidae</taxon>
        <taxon>Apostichopus</taxon>
    </lineage>
</organism>
<dbReference type="OrthoDB" id="29058at2759"/>
<comment type="caution">
    <text evidence="6">The sequence shown here is derived from an EMBL/GenBank/DDBJ whole genome shotgun (WGS) entry which is preliminary data.</text>
</comment>
<dbReference type="Pfam" id="PF03998">
    <property type="entry name" value="Utp11"/>
    <property type="match status" value="1"/>
</dbReference>
<evidence type="ECO:0000256" key="5">
    <source>
        <dbReference type="ARBA" id="ARBA00023242"/>
    </source>
</evidence>
<evidence type="ECO:0000256" key="2">
    <source>
        <dbReference type="ARBA" id="ARBA00008105"/>
    </source>
</evidence>
<evidence type="ECO:0000313" key="6">
    <source>
        <dbReference type="EMBL" id="PIK52925.1"/>
    </source>
</evidence>
<dbReference type="AlphaFoldDB" id="A0A2G8KY85"/>
<evidence type="ECO:0000313" key="7">
    <source>
        <dbReference type="Proteomes" id="UP000230750"/>
    </source>
</evidence>
<dbReference type="STRING" id="307972.A0A2G8KY85"/>
<dbReference type="GO" id="GO:0032040">
    <property type="term" value="C:small-subunit processome"/>
    <property type="evidence" value="ECO:0007669"/>
    <property type="project" value="InterPro"/>
</dbReference>
<dbReference type="PANTHER" id="PTHR12838">
    <property type="entry name" value="U3 SMALL NUCLEOLAR RNA-ASSOCIATED PROTEIN 11"/>
    <property type="match status" value="1"/>
</dbReference>
<dbReference type="GO" id="GO:0006364">
    <property type="term" value="P:rRNA processing"/>
    <property type="evidence" value="ECO:0007669"/>
    <property type="project" value="UniProtKB-KW"/>
</dbReference>
<accession>A0A2G8KY85</accession>
<proteinExistence type="inferred from homology"/>
<reference evidence="6 7" key="1">
    <citation type="journal article" date="2017" name="PLoS Biol.">
        <title>The sea cucumber genome provides insights into morphological evolution and visceral regeneration.</title>
        <authorList>
            <person name="Zhang X."/>
            <person name="Sun L."/>
            <person name="Yuan J."/>
            <person name="Sun Y."/>
            <person name="Gao Y."/>
            <person name="Zhang L."/>
            <person name="Li S."/>
            <person name="Dai H."/>
            <person name="Hamel J.F."/>
            <person name="Liu C."/>
            <person name="Yu Y."/>
            <person name="Liu S."/>
            <person name="Lin W."/>
            <person name="Guo K."/>
            <person name="Jin S."/>
            <person name="Xu P."/>
            <person name="Storey K.B."/>
            <person name="Huan P."/>
            <person name="Zhang T."/>
            <person name="Zhou Y."/>
            <person name="Zhang J."/>
            <person name="Lin C."/>
            <person name="Li X."/>
            <person name="Xing L."/>
            <person name="Huo D."/>
            <person name="Sun M."/>
            <person name="Wang L."/>
            <person name="Mercier A."/>
            <person name="Li F."/>
            <person name="Yang H."/>
            <person name="Xiang J."/>
        </authorList>
    </citation>
    <scope>NUCLEOTIDE SEQUENCE [LARGE SCALE GENOMIC DNA]</scope>
    <source>
        <strain evidence="6">Shaxun</strain>
        <tissue evidence="6">Muscle</tissue>
    </source>
</reference>
<keyword evidence="5" id="KW-0539">Nucleus</keyword>
<dbReference type="Proteomes" id="UP000230750">
    <property type="component" value="Unassembled WGS sequence"/>
</dbReference>
<dbReference type="EMBL" id="MRZV01000309">
    <property type="protein sequence ID" value="PIK52925.1"/>
    <property type="molecule type" value="Genomic_DNA"/>
</dbReference>
<comment type="subcellular location">
    <subcellularLocation>
        <location evidence="1">Nucleus</location>
        <location evidence="1">Nucleolus</location>
    </subcellularLocation>
</comment>
<name>A0A2G8KY85_STIJA</name>
<evidence type="ECO:0000256" key="4">
    <source>
        <dbReference type="ARBA" id="ARBA00022552"/>
    </source>
</evidence>
<comment type="similarity">
    <text evidence="2">Belongs to the UTP11 family.</text>
</comment>
<keyword evidence="7" id="KW-1185">Reference proteome</keyword>